<feature type="compositionally biased region" description="Basic and acidic residues" evidence="1">
    <location>
        <begin position="417"/>
        <end position="426"/>
    </location>
</feature>
<dbReference type="EMBL" id="CAXAMN010002781">
    <property type="protein sequence ID" value="CAK9001349.1"/>
    <property type="molecule type" value="Genomic_DNA"/>
</dbReference>
<feature type="region of interest" description="Disordered" evidence="1">
    <location>
        <begin position="1164"/>
        <end position="1184"/>
    </location>
</feature>
<feature type="region of interest" description="Disordered" evidence="1">
    <location>
        <begin position="384"/>
        <end position="468"/>
    </location>
</feature>
<organism evidence="2 3">
    <name type="scientific">Durusdinium trenchii</name>
    <dbReference type="NCBI Taxonomy" id="1381693"/>
    <lineage>
        <taxon>Eukaryota</taxon>
        <taxon>Sar</taxon>
        <taxon>Alveolata</taxon>
        <taxon>Dinophyceae</taxon>
        <taxon>Suessiales</taxon>
        <taxon>Symbiodiniaceae</taxon>
        <taxon>Durusdinium</taxon>
    </lineage>
</organism>
<proteinExistence type="predicted"/>
<evidence type="ECO:0000313" key="2">
    <source>
        <dbReference type="EMBL" id="CAK9001349.1"/>
    </source>
</evidence>
<comment type="caution">
    <text evidence="2">The sequence shown here is derived from an EMBL/GenBank/DDBJ whole genome shotgun (WGS) entry which is preliminary data.</text>
</comment>
<feature type="region of interest" description="Disordered" evidence="1">
    <location>
        <begin position="281"/>
        <end position="322"/>
    </location>
</feature>
<dbReference type="Gene3D" id="1.20.5.2050">
    <property type="match status" value="1"/>
</dbReference>
<gene>
    <name evidence="2" type="ORF">CCMP2556_LOCUS6425</name>
</gene>
<feature type="compositionally biased region" description="Low complexity" evidence="1">
    <location>
        <begin position="630"/>
        <end position="640"/>
    </location>
</feature>
<reference evidence="2 3" key="1">
    <citation type="submission" date="2024-02" db="EMBL/GenBank/DDBJ databases">
        <authorList>
            <person name="Chen Y."/>
            <person name="Shah S."/>
            <person name="Dougan E. K."/>
            <person name="Thang M."/>
            <person name="Chan C."/>
        </authorList>
    </citation>
    <scope>NUCLEOTIDE SEQUENCE [LARGE SCALE GENOMIC DNA]</scope>
</reference>
<protein>
    <recommendedName>
        <fullName evidence="4">AP2/ERF domain-containing protein</fullName>
    </recommendedName>
</protein>
<evidence type="ECO:0000313" key="3">
    <source>
        <dbReference type="Proteomes" id="UP001642484"/>
    </source>
</evidence>
<sequence>MEGVEVWDSVGQKPQLQPQLEALQKFLKHQRNQLASRDTTRGSRAAKAFRAELVKQGVLEEPKPVDPNFTSEVPGVCWDKASKKWQVLLTPNKATKGPNKRIHGGFFTEKAAAESKALELAKLHGLERKVTAVGRFSELPIFGAKVPYPGVTWERRSQKWHARCRSFRAKPKDHSEAELEASHKKAVVWRKKQEKERVKAKIAQRLAADTSGRLLSRSNRQNQSALHLAVILGASNSLGARPLDYAKRRNDVEAVQSITAGEALVAEPAASRAVRRSGAELQSLTAEEATEGEKGSASWSEADELAAGRQDVEEGEDNARGRDGIGLAAPGLSTELVAAVIVAVACGGVSAKSLRLCLVLIVYMRGRSVLTRVLNTRDRFANVERPMGGEGRMQGAAATGPPGSQAGEPDNTPAKPEAVRRKEEALPNRTQRRRRAAWVVDVRQRQWSRPRGATKPKQCQGPSGIEESKERSLRTLVFSFAMLGALPRRHGRCGARGGIYLHWILGHVEMHFVPTTGNAFIGIEPELVALKPSLLLAIPLRRFAMPHHSPSAIRSGPLCMVAVPLEPGNSLKSSPAVVVRAAWGSDEGPNGAILAWRTGEKQAKKGKVSQGPRQAAKAPTFALFGDRAQAESPAPAPAQRPARKVKAKPVKQEAKEEVGEGESMWEDFSSVTDKELQEMKEEMLQDAATIVGQEVKEEVEEVATNTDAVEPAIPPTAKRRRQARWETQRKLAAQTLIEAFVKMDEAAPVPNQIPFPQFGKGVKALQDSVPQAPEAPATSAKPVRFRRHNSGKQSGVPNVTWNKGCWVWAVNFPLFDKKGKKQGARTFSLSKFMKKGLTEAEADTAALEAAKAFRAELVKQGILKEPKPVDPNFTSEVKGPKKKIHGGYFTDKAAAESKALELAKLHGLERKVTAVGRFSELPIFEAKVPYPGVTWERRSQKWRAQCRINGKNQHFHVKPKDHSEAELEASHKKAVVWKKKQKKERVKYFPILDYLTDVVTVLRPGVVLPKLRSPDDGSEEMLKTRPRAMEPDVECPDVDPETFSEKGFTILPELIAPKVCEALNVRLEHLLKGDYDLGVAPSKVPGAKELRRYGSGGSKVNTLRIVDAWKADALSFGDEWRRGVFSCSRRCGHGFHAKAEVPAGGALPGAGALGGHVGRLVRRAGGRRPGVDQAAGRWPAGLPP</sequence>
<evidence type="ECO:0008006" key="4">
    <source>
        <dbReference type="Google" id="ProtNLM"/>
    </source>
</evidence>
<keyword evidence="3" id="KW-1185">Reference proteome</keyword>
<feature type="region of interest" description="Disordered" evidence="1">
    <location>
        <begin position="772"/>
        <end position="796"/>
    </location>
</feature>
<dbReference type="Proteomes" id="UP001642484">
    <property type="component" value="Unassembled WGS sequence"/>
</dbReference>
<name>A0ABP0IJ66_9DINO</name>
<evidence type="ECO:0000256" key="1">
    <source>
        <dbReference type="SAM" id="MobiDB-lite"/>
    </source>
</evidence>
<feature type="region of interest" description="Disordered" evidence="1">
    <location>
        <begin position="628"/>
        <end position="668"/>
    </location>
</feature>
<accession>A0ABP0IJ66</accession>